<evidence type="ECO:0000313" key="2">
    <source>
        <dbReference type="EMBL" id="ACN99017.1"/>
    </source>
</evidence>
<protein>
    <submittedName>
        <fullName evidence="2">Uncharacterized protein</fullName>
    </submittedName>
</protein>
<dbReference type="Gene3D" id="3.90.550.10">
    <property type="entry name" value="Spore Coat Polysaccharide Biosynthesis Protein SpsA, Chain A"/>
    <property type="match status" value="1"/>
</dbReference>
<dbReference type="InterPro" id="IPR019734">
    <property type="entry name" value="TPR_rpt"/>
</dbReference>
<proteinExistence type="predicted"/>
<dbReference type="CDD" id="cd00761">
    <property type="entry name" value="Glyco_tranf_GTA_type"/>
    <property type="match status" value="1"/>
</dbReference>
<accession>C1DVP6</accession>
<dbReference type="eggNOG" id="COG1215">
    <property type="taxonomic scope" value="Bacteria"/>
</dbReference>
<dbReference type="Gene3D" id="1.25.40.10">
    <property type="entry name" value="Tetratricopeptide repeat domain"/>
    <property type="match status" value="1"/>
</dbReference>
<dbReference type="eggNOG" id="COG0457">
    <property type="taxonomic scope" value="Bacteria"/>
</dbReference>
<dbReference type="SUPFAM" id="SSF53448">
    <property type="entry name" value="Nucleotide-diphospho-sugar transferases"/>
    <property type="match status" value="1"/>
</dbReference>
<keyword evidence="1" id="KW-0802">TPR repeat</keyword>
<dbReference type="SUPFAM" id="SSF48452">
    <property type="entry name" value="TPR-like"/>
    <property type="match status" value="1"/>
</dbReference>
<feature type="repeat" description="TPR" evidence="1">
    <location>
        <begin position="347"/>
        <end position="380"/>
    </location>
</feature>
<dbReference type="RefSeq" id="WP_012674337.1">
    <property type="nucleotide sequence ID" value="NC_012438.1"/>
</dbReference>
<keyword evidence="3" id="KW-1185">Reference proteome</keyword>
<dbReference type="KEGG" id="saf:SULAZ_1213"/>
<dbReference type="InterPro" id="IPR029044">
    <property type="entry name" value="Nucleotide-diphossugar_trans"/>
</dbReference>
<reference evidence="2 3" key="1">
    <citation type="journal article" date="2009" name="J. Bacteriol.">
        <title>Complete and draft genome sequences of six members of the Aquificales.</title>
        <authorList>
            <person name="Reysenbach A.L."/>
            <person name="Hamamura N."/>
            <person name="Podar M."/>
            <person name="Griffiths E."/>
            <person name="Ferreira S."/>
            <person name="Hochstein R."/>
            <person name="Heidelberg J."/>
            <person name="Johnson J."/>
            <person name="Mead D."/>
            <person name="Pohorille A."/>
            <person name="Sarmiento M."/>
            <person name="Schweighofer K."/>
            <person name="Seshadri R."/>
            <person name="Voytek M.A."/>
        </authorList>
    </citation>
    <scope>NUCLEOTIDE SEQUENCE [LARGE SCALE GENOMIC DNA]</scope>
    <source>
        <strain evidence="3">Az-Fu1 / DSM 15241 / OCM 825</strain>
    </source>
</reference>
<dbReference type="STRING" id="204536.SULAZ_1213"/>
<gene>
    <name evidence="2" type="ordered locus">SULAZ_1213</name>
</gene>
<dbReference type="PROSITE" id="PS50005">
    <property type="entry name" value="TPR"/>
    <property type="match status" value="1"/>
</dbReference>
<evidence type="ECO:0000313" key="3">
    <source>
        <dbReference type="Proteomes" id="UP000001369"/>
    </source>
</evidence>
<dbReference type="EMBL" id="CP001229">
    <property type="protein sequence ID" value="ACN99017.1"/>
    <property type="molecule type" value="Genomic_DNA"/>
</dbReference>
<organism evidence="2 3">
    <name type="scientific">Sulfurihydrogenibium azorense (strain DSM 15241 / OCM 825 / Az-Fu1)</name>
    <dbReference type="NCBI Taxonomy" id="204536"/>
    <lineage>
        <taxon>Bacteria</taxon>
        <taxon>Pseudomonadati</taxon>
        <taxon>Aquificota</taxon>
        <taxon>Aquificia</taxon>
        <taxon>Aquificales</taxon>
        <taxon>Hydrogenothermaceae</taxon>
        <taxon>Sulfurihydrogenibium</taxon>
    </lineage>
</organism>
<dbReference type="HOGENOM" id="CLU_681248_0_0_0"/>
<dbReference type="OrthoDB" id="10256at2"/>
<name>C1DVP6_SULAA</name>
<evidence type="ECO:0000256" key="1">
    <source>
        <dbReference type="PROSITE-ProRule" id="PRU00339"/>
    </source>
</evidence>
<dbReference type="AlphaFoldDB" id="C1DVP6"/>
<sequence length="411" mass="47976">MKITLGILNTIKGENPVKEEVLEGIQDNLEYFDQIIFTGDESFFEDSDIQAQCLNLETDNKAVMRNAILENAKNDYILWISDTTVLEFDMIPEMMEQFEDYEDTDIVYPNMVIVDNTGLESTFILQDLYKKETDLLMSLKIENYFPEYGIITKKDLFNKTGKFDEEFEDYEFYNFLYQNIDNLRLKLSEFNYVVIHYPETFIDTSYRSYALRKAIKKYPLKKFFPRLNWENENLALATAYTSIGDILSDYLDYFNASQHYRQAALSLHNKVSMFKLVNTYYNMGLFDEAKKLLTQDQGFSQDEIKDLLYQIDKTQELITAIEKAIEEGKAQEVMVSINDVASFYSGAPVYNILGVIEFYGGNKENAYRYFYKAATMNPIDENIIHNLTDMANMLGKQEKVKGLFKRILGEI</sequence>
<dbReference type="Proteomes" id="UP000001369">
    <property type="component" value="Chromosome"/>
</dbReference>
<dbReference type="InterPro" id="IPR011990">
    <property type="entry name" value="TPR-like_helical_dom_sf"/>
</dbReference>